<evidence type="ECO:0000256" key="1">
    <source>
        <dbReference type="SAM" id="SignalP"/>
    </source>
</evidence>
<comment type="caution">
    <text evidence="2">The sequence shown here is derived from an EMBL/GenBank/DDBJ whole genome shotgun (WGS) entry which is preliminary data.</text>
</comment>
<dbReference type="RefSeq" id="WP_097840337.1">
    <property type="nucleotide sequence ID" value="NZ_NMTY01000033.1"/>
</dbReference>
<organism evidence="2 3">
    <name type="scientific">Faecalibacterium prausnitzii</name>
    <dbReference type="NCBI Taxonomy" id="853"/>
    <lineage>
        <taxon>Bacteria</taxon>
        <taxon>Bacillati</taxon>
        <taxon>Bacillota</taxon>
        <taxon>Clostridia</taxon>
        <taxon>Eubacteriales</taxon>
        <taxon>Oscillospiraceae</taxon>
        <taxon>Faecalibacterium</taxon>
    </lineage>
</organism>
<keyword evidence="1" id="KW-0732">Signal</keyword>
<feature type="signal peptide" evidence="1">
    <location>
        <begin position="1"/>
        <end position="25"/>
    </location>
</feature>
<dbReference type="PROSITE" id="PS51318">
    <property type="entry name" value="TAT"/>
    <property type="match status" value="1"/>
</dbReference>
<dbReference type="Proteomes" id="UP000220005">
    <property type="component" value="Unassembled WGS sequence"/>
</dbReference>
<proteinExistence type="predicted"/>
<dbReference type="EMBL" id="NMTY01000033">
    <property type="protein sequence ID" value="PDX80091.1"/>
    <property type="molecule type" value="Genomic_DNA"/>
</dbReference>
<dbReference type="AlphaFoldDB" id="A0A2A7AM37"/>
<sequence length="200" mass="21536">MEMMTRRSFLKITGAMALAVGAAGALSGCDTVDNALGSFFQQYGDQKGHAADSAGSFMYALSNRCQPWSYGEELVLLAVEFQVKNLTEDTVTFKASDITSAKIDGHKAKVVLDPEKAANVSGLGDYTPLFDANGTKTYGPGKNLNKAEAGYICFQPVYDEGEAHVNKKWGSLEFTFKLKGNTSTFVMNRNADGSITSARK</sequence>
<protein>
    <recommendedName>
        <fullName evidence="4">Tat pathway signal sequence</fullName>
    </recommendedName>
</protein>
<feature type="chain" id="PRO_5012518080" description="Tat pathway signal sequence" evidence="1">
    <location>
        <begin position="26"/>
        <end position="200"/>
    </location>
</feature>
<dbReference type="InterPro" id="IPR006311">
    <property type="entry name" value="TAT_signal"/>
</dbReference>
<dbReference type="PROSITE" id="PS51257">
    <property type="entry name" value="PROKAR_LIPOPROTEIN"/>
    <property type="match status" value="1"/>
</dbReference>
<reference evidence="2 3" key="1">
    <citation type="journal article" date="2017" name="Front. Microbiol.">
        <title>New Insights into the Diversity of the Genus Faecalibacterium.</title>
        <authorList>
            <person name="Benevides L."/>
            <person name="Burman S."/>
            <person name="Martin R."/>
            <person name="Robert V."/>
            <person name="Thomas M."/>
            <person name="Miquel S."/>
            <person name="Chain F."/>
            <person name="Sokol H."/>
            <person name="Bermudez-Humaran L.G."/>
            <person name="Morrison M."/>
            <person name="Langella P."/>
            <person name="Azevedo V.A."/>
            <person name="Chatel J.M."/>
            <person name="Soares S."/>
        </authorList>
    </citation>
    <scope>NUCLEOTIDE SEQUENCE [LARGE SCALE GENOMIC DNA]</scope>
    <source>
        <strain evidence="2 3">CNCM I 4575</strain>
    </source>
</reference>
<name>A0A2A7AM37_9FIRM</name>
<gene>
    <name evidence="2" type="ORF">CGS58_14355</name>
</gene>
<evidence type="ECO:0000313" key="3">
    <source>
        <dbReference type="Proteomes" id="UP000220005"/>
    </source>
</evidence>
<accession>A0A2A7AM37</accession>
<evidence type="ECO:0000313" key="2">
    <source>
        <dbReference type="EMBL" id="PDX80091.1"/>
    </source>
</evidence>
<evidence type="ECO:0008006" key="4">
    <source>
        <dbReference type="Google" id="ProtNLM"/>
    </source>
</evidence>